<dbReference type="InterPro" id="IPR025684">
    <property type="entry name" value="SprA_N_dom"/>
</dbReference>
<feature type="region of interest" description="Disordered" evidence="1">
    <location>
        <begin position="1077"/>
        <end position="1097"/>
    </location>
</feature>
<sequence>MSEALRAGKFWSGLALLLVGGLLLPGLHTPTGTWALHAQTLPDSLQADSSRTDTLHTPRADRLLPRRTRDFPYARLWPRTASLTTLRPSTWKHEVTLDSTRLVYHIHERIGQTDVRVPVTLDFERYRKLRLRQALRQNWSTVQTQRQRQANQRRRGGLGVSIALPGGRQSAFTTIFGRPEVDLRVNGQANINAGFNYRKSDQQVAFSGRAAQLDPDFKQDLRLGITGTIGDKLRVNVNWDTNNQFDYQNQLRLEYTGYEDEIIQRIEAGNVMLQTPSQLIRGGQSLFGIKAQFQLGGLQLTTVASQQEGQANSLTISGGAQTTTFDLQPTDYDDGRHFFLAYYFRNRWEDALSDPPNIRVANGFERITEIEVWKLVYPVRDDENVRQVVAIVDLGEPEELLTLADAYTRDDAGALPDNRNDRYDDTPGGEVDTYLRNGQANAAAYLKDQRGLSEDDFQIGRFKRLEPGRDYTYDEVLGYISLTQRLQENEALAVAFRYRAGGRIYQVGDFSSETGGAGGGQDEDRLVLKLLRPSQLRQPSPATGYNPAVWYLELRNLYRLPGRGINPEDFELEIYYQPPGKTAQKFLTELGAQRTLLQLLGLDRLNQDQAPVPDNRFDFLTSITIDPGEGLLIFPFLEPFGKRLEQLIEATELPDDQKAALEDRYVFRDLYTQKKENARRNTQHNVYRIQGSYKSAVQDFYDLQAYAGLVEGSVRVTSGGTPLQEGVDFVVDYQSGTVRIINPAYLTPGREIQISYEQNALFNLQKKTLLGLRADYTLGENLALGATMMRLSQKSPVDKFRLGEEPINNMIWGIDGSFTAQPRWLTYALDALPLVQTKEPSEVSFSGEFAQLRPGHGETLAFERTRRELRDNNRDFPADELKGISYIDDFEGFETTFSLKQPGSWRLASPPDSIARYPAGFVGSLYDSLRTTWRGVFAWYQLSEVLVADLARRAPVYDPEAVRPVLITDVFPNRDVRGELNQTLPTLDVYFNPYRRGPYNYTTELEDFLSHPEEVWGGMMQRLPEGYTDFNLKNIEFIEFIFRPFPENPERDAGPDAKLYIDLGSISEDVIPNGKLNAEDGLSMTDPTSGFRGDQWSRYPTSIQNNSVDLDLSLRRTEDLGLDGLASYDLSAYPEIYTEAFHFRRFLEALDPNNPDPRYRAERARALRDPSGDDYQSFDNEAFFSDPELFPPELYPNGVPLQERFAHYFPGLELNAYETQNQLATNASVRRGNSRIPDTEDLNFNASIDTDNSYFEYEIPLSKAVLDSLARPDREDDYIVGAITNSKGETWYQVRIPVRNYTRRVGNIQDFSLIESIRVWTTGHRVPITLRFATFELVGSQWRKAEEVAVEEQTPSDTLFTNTRVSISSVNNEENPDIYRTPNGAIISQVRTASGVVRNAREQALVLRVENLFPGHQRGIYKTFTQGLDLLKYSNLRMFVHLHGRLGDGTPLEALAQQDPEAARQKVRLFIRLGSNASGDYYEYEQPLMPSSVTSGNSDELWQTFQRWGDRVIDLNSVNILLGALNELKIARDAAGFPADSVFWNEIDGRPTAPGVPDADEFAPPGTRLAVKGNPSLGRITMIIIGVRNPAPPGSADPRDRLEEVVVWLNELRVSGYDEKNGYAAVANLNLKLADLGRVRANFRMQTDGFGSLSSTLGEREQTNQQSWSIATDFNLDRLLPRRYGWSIPFSLQLQSSTATPRFDPARGDVRVEEVLNQIERDSTRSRRERELERQEVIERVQTHSFTRSYSFRIQKQGSRSWLMRTLVDGLSFSYAFAETQARSPTLRFQNSWRWNAALSYRLNIRRPRTVRPFWFLDDLPLVGLLGDLRFNYLPQSLSWSGNASRNFSGSQDRPAVLPGRGNPELPDLVANPIREQHSLAHSRTFSLQYNPFTFLNLSFDTNTRQSLNAISVDTVYQVVLPDTVLRGLTMAEALERGLVDSADVGVRAFEQYRLQPVPVRRVMQRILDGAEGLRTDNYQQRFTAVLRPNLRTRWLQLQDLNYTAQFSWQNGSIQRNTGASVSNQASLSSGLTLRPRELWRKFEFYRKLEEQERQSNQRRRQPRTEEAEDKPKPLIRPPNPIVLLRRLFLAVTGIENLQITGRAGWSSASSNVGRGPIDSVQVAYSLLDALRGRGPSVGYRFGLDRRVDLENRVLDPSLQVADALSNDYELRASTALQLSPNLQVSLNWNVSWNKRTDYSYRPVEGGGVDTTMTERGTSRASIWAFGASYLELFRRQLDTYRRDLSQAADPTEIGDENGDGRVALTNASVVADFRRAFMHTPGLLGTHTPIPLPGWQLTYSGLSNWPLFRRLAQSVTVRHGYSADYSADYRTNLNALVDDPEAAFGTFALGGRRIRYRFSRYEVSAVRINERYQPLIGLDITWKNRLQTNLAWSKSHAYSLSTNNEVNASATGELAFTLSYQVQGLRIPFLPIKRLNNRVGISLNIARSSTEERRFSLFRAMQAAADDPEAFDPKDALSPDFAPILTSWTRTTIAPQISYQFSNRVSASFQLRYERFESADSRVPSSTTMQGGFNIRVSISN</sequence>
<dbReference type="STRING" id="518766.Rmar_2258"/>
<gene>
    <name evidence="3" type="ordered locus">Rmar_2258</name>
</gene>
<dbReference type="OrthoDB" id="9806090at2"/>
<feature type="region of interest" description="Disordered" evidence="1">
    <location>
        <begin position="2052"/>
        <end position="2076"/>
    </location>
</feature>
<dbReference type="InterPro" id="IPR026377">
    <property type="entry name" value="Cell_surface_SprA"/>
</dbReference>
<evidence type="ECO:0000313" key="3">
    <source>
        <dbReference type="EMBL" id="ACY49137.1"/>
    </source>
</evidence>
<dbReference type="NCBIfam" id="TIGR04189">
    <property type="entry name" value="surface_SprA"/>
    <property type="match status" value="1"/>
</dbReference>
<dbReference type="Proteomes" id="UP000002221">
    <property type="component" value="Chromosome"/>
</dbReference>
<feature type="compositionally biased region" description="Basic and acidic residues" evidence="1">
    <location>
        <begin position="2063"/>
        <end position="2073"/>
    </location>
</feature>
<proteinExistence type="predicted"/>
<dbReference type="EMBL" id="CP001807">
    <property type="protein sequence ID" value="ACY49137.1"/>
    <property type="molecule type" value="Genomic_DNA"/>
</dbReference>
<accession>D0MDZ3</accession>
<evidence type="ECO:0000259" key="2">
    <source>
        <dbReference type="Pfam" id="PF14349"/>
    </source>
</evidence>
<organism evidence="3 4">
    <name type="scientific">Rhodothermus marinus (strain ATCC 43812 / DSM 4252 / R-10)</name>
    <name type="common">Rhodothermus obamensis</name>
    <dbReference type="NCBI Taxonomy" id="518766"/>
    <lineage>
        <taxon>Bacteria</taxon>
        <taxon>Pseudomonadati</taxon>
        <taxon>Rhodothermota</taxon>
        <taxon>Rhodothermia</taxon>
        <taxon>Rhodothermales</taxon>
        <taxon>Rhodothermaceae</taxon>
        <taxon>Rhodothermus</taxon>
    </lineage>
</organism>
<dbReference type="eggNOG" id="COG1747">
    <property type="taxonomic scope" value="Bacteria"/>
</dbReference>
<dbReference type="HOGENOM" id="CLU_228605_0_0_10"/>
<name>D0MDZ3_RHOM4</name>
<keyword evidence="4" id="KW-1185">Reference proteome</keyword>
<feature type="domain" description="Gliding motility protein SprA N-terminal" evidence="2">
    <location>
        <begin position="1165"/>
        <end position="1714"/>
    </location>
</feature>
<evidence type="ECO:0000256" key="1">
    <source>
        <dbReference type="SAM" id="MobiDB-lite"/>
    </source>
</evidence>
<dbReference type="KEGG" id="rmr:Rmar_2258"/>
<dbReference type="eggNOG" id="COG4797">
    <property type="taxonomic scope" value="Bacteria"/>
</dbReference>
<dbReference type="RefSeq" id="WP_012844747.1">
    <property type="nucleotide sequence ID" value="NC_013501.1"/>
</dbReference>
<feature type="domain" description="Gliding motility protein SprA N-terminal" evidence="2">
    <location>
        <begin position="189"/>
        <end position="374"/>
    </location>
</feature>
<evidence type="ECO:0000313" key="4">
    <source>
        <dbReference type="Proteomes" id="UP000002221"/>
    </source>
</evidence>
<protein>
    <recommendedName>
        <fullName evidence="2">Gliding motility protein SprA N-terminal domain-containing protein</fullName>
    </recommendedName>
</protein>
<dbReference type="Pfam" id="PF14349">
    <property type="entry name" value="SprA_N"/>
    <property type="match status" value="2"/>
</dbReference>
<reference evidence="3 4" key="1">
    <citation type="journal article" date="2009" name="Stand. Genomic Sci.">
        <title>Complete genome sequence of Rhodothermus marinus type strain (R-10).</title>
        <authorList>
            <person name="Nolan M."/>
            <person name="Tindall B.J."/>
            <person name="Pomrenke H."/>
            <person name="Lapidus A."/>
            <person name="Copeland A."/>
            <person name="Glavina Del Rio T."/>
            <person name="Lucas S."/>
            <person name="Chen F."/>
            <person name="Tice H."/>
            <person name="Cheng J.F."/>
            <person name="Saunders E."/>
            <person name="Han C."/>
            <person name="Bruce D."/>
            <person name="Goodwin L."/>
            <person name="Chain P."/>
            <person name="Pitluck S."/>
            <person name="Ovchinikova G."/>
            <person name="Pati A."/>
            <person name="Ivanova N."/>
            <person name="Mavromatis K."/>
            <person name="Chen A."/>
            <person name="Palaniappan K."/>
            <person name="Land M."/>
            <person name="Hauser L."/>
            <person name="Chang Y.J."/>
            <person name="Jeffries C.D."/>
            <person name="Brettin T."/>
            <person name="Goker M."/>
            <person name="Bristow J."/>
            <person name="Eisen J.A."/>
            <person name="Markowitz V."/>
            <person name="Hugenholtz P."/>
            <person name="Kyrpides N.C."/>
            <person name="Klenk H.P."/>
            <person name="Detter J.C."/>
        </authorList>
    </citation>
    <scope>NUCLEOTIDE SEQUENCE [LARGE SCALE GENOMIC DNA]</scope>
    <source>
        <strain evidence="4">ATCC 43812 / DSM 4252 / R-10</strain>
    </source>
</reference>